<dbReference type="AlphaFoldDB" id="A0AAW5TK56"/>
<dbReference type="InterPro" id="IPR012338">
    <property type="entry name" value="Beta-lactam/transpept-like"/>
</dbReference>
<gene>
    <name evidence="4" type="ORF">OJ930_11145</name>
</gene>
<dbReference type="InterPro" id="IPR001460">
    <property type="entry name" value="PCN-bd_Tpept"/>
</dbReference>
<dbReference type="GO" id="GO:0030288">
    <property type="term" value="C:outer membrane-bounded periplasmic space"/>
    <property type="evidence" value="ECO:0007669"/>
    <property type="project" value="TreeGrafter"/>
</dbReference>
<dbReference type="Gene3D" id="3.40.710.10">
    <property type="entry name" value="DD-peptidase/beta-lactamase superfamily"/>
    <property type="match status" value="1"/>
</dbReference>
<dbReference type="GO" id="GO:0009252">
    <property type="term" value="P:peptidoglycan biosynthetic process"/>
    <property type="evidence" value="ECO:0007669"/>
    <property type="project" value="TreeGrafter"/>
</dbReference>
<dbReference type="GO" id="GO:0008658">
    <property type="term" value="F:penicillin binding"/>
    <property type="evidence" value="ECO:0007669"/>
    <property type="project" value="InterPro"/>
</dbReference>
<evidence type="ECO:0000313" key="5">
    <source>
        <dbReference type="Proteomes" id="UP001208853"/>
    </source>
</evidence>
<dbReference type="PANTHER" id="PTHR32282:SF33">
    <property type="entry name" value="PEPTIDOGLYCAN GLYCOSYLTRANSFERASE"/>
    <property type="match status" value="1"/>
</dbReference>
<accession>A0AAW5TK56</accession>
<evidence type="ECO:0000256" key="1">
    <source>
        <dbReference type="ARBA" id="ARBA00022676"/>
    </source>
</evidence>
<comment type="caution">
    <text evidence="4">The sequence shown here is derived from an EMBL/GenBank/DDBJ whole genome shotgun (WGS) entry which is preliminary data.</text>
</comment>
<feature type="domain" description="Penicillin-binding protein transpeptidase" evidence="3">
    <location>
        <begin position="46"/>
        <end position="110"/>
    </location>
</feature>
<feature type="non-terminal residue" evidence="4">
    <location>
        <position position="1"/>
    </location>
</feature>
<proteinExistence type="predicted"/>
<keyword evidence="2" id="KW-0808">Transferase</keyword>
<evidence type="ECO:0000259" key="3">
    <source>
        <dbReference type="Pfam" id="PF00905"/>
    </source>
</evidence>
<evidence type="ECO:0000256" key="2">
    <source>
        <dbReference type="ARBA" id="ARBA00022679"/>
    </source>
</evidence>
<dbReference type="Pfam" id="PF00905">
    <property type="entry name" value="Transpeptidase"/>
    <property type="match status" value="1"/>
</dbReference>
<protein>
    <submittedName>
        <fullName evidence="4">Penicillin-binding transpeptidase domain-containing protein</fullName>
    </submittedName>
</protein>
<evidence type="ECO:0000313" key="4">
    <source>
        <dbReference type="EMBL" id="MCW1073524.1"/>
    </source>
</evidence>
<organism evidence="4 5">
    <name type="scientific">Streptococcus anginosus</name>
    <dbReference type="NCBI Taxonomy" id="1328"/>
    <lineage>
        <taxon>Bacteria</taxon>
        <taxon>Bacillati</taxon>
        <taxon>Bacillota</taxon>
        <taxon>Bacilli</taxon>
        <taxon>Lactobacillales</taxon>
        <taxon>Streptococcaceae</taxon>
        <taxon>Streptococcus</taxon>
        <taxon>Streptococcus anginosus group</taxon>
    </lineage>
</organism>
<keyword evidence="1" id="KW-0328">Glycosyltransferase</keyword>
<dbReference type="PANTHER" id="PTHR32282">
    <property type="entry name" value="BINDING PROTEIN TRANSPEPTIDASE, PUTATIVE-RELATED"/>
    <property type="match status" value="1"/>
</dbReference>
<dbReference type="GO" id="GO:0008955">
    <property type="term" value="F:peptidoglycan glycosyltransferase activity"/>
    <property type="evidence" value="ECO:0007669"/>
    <property type="project" value="TreeGrafter"/>
</dbReference>
<dbReference type="SUPFAM" id="SSF56601">
    <property type="entry name" value="beta-lactamase/transpeptidase-like"/>
    <property type="match status" value="1"/>
</dbReference>
<feature type="non-terminal residue" evidence="4">
    <location>
        <position position="110"/>
    </location>
</feature>
<dbReference type="EMBL" id="JAPAIK010000268">
    <property type="protein sequence ID" value="MCW1073524.1"/>
    <property type="molecule type" value="Genomic_DNA"/>
</dbReference>
<dbReference type="InterPro" id="IPR050396">
    <property type="entry name" value="Glycosyltr_51/Transpeptidase"/>
</dbReference>
<dbReference type="Proteomes" id="UP001208853">
    <property type="component" value="Unassembled WGS sequence"/>
</dbReference>
<sequence length="110" mass="11821">STNGTFAHMAQKLDLCQIANKAQAMGVERGDHEPFTIVPPMILGTNNVTPLSMATAGATLANDGIRCDPMSYTSIEEHDGTVISERKPQCQQAISKETARKTNAVLQHVV</sequence>
<reference evidence="4" key="1">
    <citation type="submission" date="2022-10" db="EMBL/GenBank/DDBJ databases">
        <title>Comparative genomic study of S. anginosus.</title>
        <authorList>
            <person name="Prasad A."/>
            <person name="Ene A."/>
            <person name="Jablonska S."/>
            <person name="Du J."/>
            <person name="Wolfe A.J."/>
            <person name="Putonti C."/>
        </authorList>
    </citation>
    <scope>NUCLEOTIDE SEQUENCE</scope>
    <source>
        <strain evidence="4">UMB6888</strain>
    </source>
</reference>
<name>A0AAW5TK56_STRAP</name>